<sequence length="442" mass="48358">MPLSLPYGYDKVVDQPSSAANAFPDDPMSSDQPSEDFAAESTFSNVHRIEAIPEAASSDLSYVNASDSNFSIWPEDVLNTSTRGSSEDQMTMIGGGDEFSVTDGLARFALGDYHAVRLAPLHDRSDTSSPVSNSEEDDDERLRENLGLPVGHPTQSIRRVKRAAHESMSDEDTENDPDDIATFKEDWHTSTSGRTDEGELKSHSLIPDPQTAHAAEPIRIEENEPVAAMIPNEIIMHVSHFTKEIVQLSINGSVSLDSPLHLQVQIKLAECNKLTDRSIIALAHHCPLILEFDLQNLPGMTDKSMREIWMHSTYLREFRLTGNESITDAGFPSLTKLPGNGWNHATGVAQPEETAETSSVPRKIDTACREAPKVESFAYLRTVDLTGCTGITDEAIASIIAAAPKIRALTLAKCIHLTDASIESVAKLGKQLHYLHAAHLNQ</sequence>
<evidence type="ECO:0000313" key="2">
    <source>
        <dbReference type="Proteomes" id="UP001241377"/>
    </source>
</evidence>
<reference evidence="1" key="1">
    <citation type="submission" date="2023-04" db="EMBL/GenBank/DDBJ databases">
        <title>Draft Genome sequencing of Naganishia species isolated from polar environments using Oxford Nanopore Technology.</title>
        <authorList>
            <person name="Leo P."/>
            <person name="Venkateswaran K."/>
        </authorList>
    </citation>
    <scope>NUCLEOTIDE SEQUENCE</scope>
    <source>
        <strain evidence="1">MNA-CCFEE 5261</strain>
    </source>
</reference>
<dbReference type="EMBL" id="JASBWR010000011">
    <property type="protein sequence ID" value="KAJ9110655.1"/>
    <property type="molecule type" value="Genomic_DNA"/>
</dbReference>
<gene>
    <name evidence="1" type="ORF">QFC19_001484</name>
</gene>
<protein>
    <submittedName>
        <fullName evidence="1">Uncharacterized protein</fullName>
    </submittedName>
</protein>
<name>A0ACC2WHM0_9TREE</name>
<evidence type="ECO:0000313" key="1">
    <source>
        <dbReference type="EMBL" id="KAJ9110655.1"/>
    </source>
</evidence>
<dbReference type="Proteomes" id="UP001241377">
    <property type="component" value="Unassembled WGS sequence"/>
</dbReference>
<organism evidence="1 2">
    <name type="scientific">Naganishia cerealis</name>
    <dbReference type="NCBI Taxonomy" id="610337"/>
    <lineage>
        <taxon>Eukaryota</taxon>
        <taxon>Fungi</taxon>
        <taxon>Dikarya</taxon>
        <taxon>Basidiomycota</taxon>
        <taxon>Agaricomycotina</taxon>
        <taxon>Tremellomycetes</taxon>
        <taxon>Filobasidiales</taxon>
        <taxon>Filobasidiaceae</taxon>
        <taxon>Naganishia</taxon>
    </lineage>
</organism>
<comment type="caution">
    <text evidence="1">The sequence shown here is derived from an EMBL/GenBank/DDBJ whole genome shotgun (WGS) entry which is preliminary data.</text>
</comment>
<proteinExistence type="predicted"/>
<accession>A0ACC2WHM0</accession>
<keyword evidence="2" id="KW-1185">Reference proteome</keyword>